<dbReference type="PANTHER" id="PTHR31697">
    <property type="entry name" value="INTEGRATOR COMPLEX SUBUNIT 5"/>
    <property type="match status" value="1"/>
</dbReference>
<name>A0A6G1S9G2_9ACAR</name>
<dbReference type="InterPro" id="IPR029444">
    <property type="entry name" value="INTS5_C"/>
</dbReference>
<dbReference type="Pfam" id="PF14837">
    <property type="entry name" value="INTS5_N"/>
    <property type="match status" value="1"/>
</dbReference>
<protein>
    <submittedName>
        <fullName evidence="4">Integrator complex subunit 5</fullName>
    </submittedName>
</protein>
<evidence type="ECO:0000259" key="3">
    <source>
        <dbReference type="Pfam" id="PF14838"/>
    </source>
</evidence>
<evidence type="ECO:0000313" key="4">
    <source>
        <dbReference type="EMBL" id="MDE47135.1"/>
    </source>
</evidence>
<dbReference type="AlphaFoldDB" id="A0A6G1S9G2"/>
<organism evidence="4">
    <name type="scientific">Aceria tosichella</name>
    <name type="common">wheat curl mite</name>
    <dbReference type="NCBI Taxonomy" id="561515"/>
    <lineage>
        <taxon>Eukaryota</taxon>
        <taxon>Metazoa</taxon>
        <taxon>Ecdysozoa</taxon>
        <taxon>Arthropoda</taxon>
        <taxon>Chelicerata</taxon>
        <taxon>Arachnida</taxon>
        <taxon>Acari</taxon>
        <taxon>Acariformes</taxon>
        <taxon>Trombidiformes</taxon>
        <taxon>Prostigmata</taxon>
        <taxon>Eupodina</taxon>
        <taxon>Eriophyoidea</taxon>
        <taxon>Eriophyidae</taxon>
        <taxon>Eriophyinae</taxon>
        <taxon>Aceriini</taxon>
        <taxon>Aceria</taxon>
    </lineage>
</organism>
<accession>A0A6G1S9G2</accession>
<dbReference type="InterPro" id="IPR029445">
    <property type="entry name" value="INTS5_N"/>
</dbReference>
<feature type="compositionally biased region" description="Basic and acidic residues" evidence="1">
    <location>
        <begin position="447"/>
        <end position="460"/>
    </location>
</feature>
<feature type="domain" description="Integrator complex subunit 5 C-terminal" evidence="3">
    <location>
        <begin position="277"/>
        <end position="626"/>
    </location>
</feature>
<feature type="region of interest" description="Disordered" evidence="1">
    <location>
        <begin position="441"/>
        <end position="460"/>
    </location>
</feature>
<dbReference type="EMBL" id="GGYP01002364">
    <property type="protein sequence ID" value="MDE47135.1"/>
    <property type="molecule type" value="Transcribed_RNA"/>
</dbReference>
<evidence type="ECO:0000259" key="2">
    <source>
        <dbReference type="Pfam" id="PF14837"/>
    </source>
</evidence>
<evidence type="ECO:0000256" key="1">
    <source>
        <dbReference type="SAM" id="MobiDB-lite"/>
    </source>
</evidence>
<proteinExistence type="predicted"/>
<dbReference type="Pfam" id="PF14838">
    <property type="entry name" value="INTS5_C"/>
    <property type="match status" value="1"/>
</dbReference>
<gene>
    <name evidence="4" type="primary">INTS5</name>
    <name evidence="4" type="ORF">g.8054</name>
</gene>
<sequence>MESLDTETILVGADKVISTENLKVFLSYLCDKQPTNLDATVRSSTILFKYCIPAREAVLTFYGDLFKEYSTYYWTNNKTSVPPFSNSNNTTSGEPGPANVISELDKQLPIIRSTLKHLINKYGLTEIHDTSKDITHQQTSWTQRQQERYKNLIATWASDLLVYLNTKHAESSIKIATDQTRCDAKMFLAKQVEMWTENPVNKLLLDIIVETRYDSCQLFERLAASGQNFDWLLAYTLLEMSKQSNHGKKFTTCMDYIIDKSRDFDSLSYILAYILDKNPNAMTKFSRRHIPYLKLSLDLLSQLIVDKLCAAILDIDSIAQLIKLCCTSLERVDHARIRMATKHKLCLAMATSFFLLLETNGDRFPEILSYIHVNLTCMSLLKQSDIASHILCRALLERSLVYGHLFNAQLHPTSSIQDEFVKLSEENSEIRLGFRRLPNHHQGAKKIKPERDTVSDPGKPDRQSINSYLLIEAFKSSIRNIDAFADLFVEFHCPVMFEKNSWPADENLRVINERNLGILRKFEQVPPFWDLYELIGQAKCLKNCLVLVKALLAAHLALWASATAKSFPEKMKSTIRLIPPLAESDLVPRAFGLTVEVLPHLTPNEVFAVLSDIWNYLKDTLQLPAHEDELQDDVMARAKMYLTRLRIFMCHHMPGPTYVKIFKELYKPAPKIIPI</sequence>
<dbReference type="GO" id="GO:0032039">
    <property type="term" value="C:integrator complex"/>
    <property type="evidence" value="ECO:0007669"/>
    <property type="project" value="InterPro"/>
</dbReference>
<reference evidence="4" key="1">
    <citation type="submission" date="2018-10" db="EMBL/GenBank/DDBJ databases">
        <title>Transcriptome assembly of Aceria tosichella (Wheat curl mite) Type 2.</title>
        <authorList>
            <person name="Scully E.D."/>
            <person name="Geib S.M."/>
            <person name="Palmer N.A."/>
            <person name="Gupta A.K."/>
            <person name="Sarath G."/>
            <person name="Tatineni S."/>
        </authorList>
    </citation>
    <scope>NUCLEOTIDE SEQUENCE</scope>
    <source>
        <strain evidence="4">LincolnNE</strain>
    </source>
</reference>
<dbReference type="InterPro" id="IPR040316">
    <property type="entry name" value="INTS5"/>
</dbReference>
<feature type="domain" description="Integrator complex subunit 5 N-terminal" evidence="2">
    <location>
        <begin position="20"/>
        <end position="235"/>
    </location>
</feature>
<dbReference type="GO" id="GO:0034472">
    <property type="term" value="P:snRNA 3'-end processing"/>
    <property type="evidence" value="ECO:0007669"/>
    <property type="project" value="TreeGrafter"/>
</dbReference>
<dbReference type="PANTHER" id="PTHR31697:SF2">
    <property type="entry name" value="INTEGRATOR COMPLEX SUBUNIT 5"/>
    <property type="match status" value="1"/>
</dbReference>